<name>A0A067R1W9_ZOONE</name>
<dbReference type="EMBL" id="KK853083">
    <property type="protein sequence ID" value="KDR11633.1"/>
    <property type="molecule type" value="Genomic_DNA"/>
</dbReference>
<gene>
    <name evidence="1" type="ORF">L798_13959</name>
</gene>
<sequence>MATVTLHSGSKRSSCNGITDSESKELCTVAVARGHIDRARKIDETEGTSLSTEIKNLLSAATIEEQLHILKDIAKNHLGNGNECEKSKVSAFCIQLLIDIYVAAAPKDPFKCAIARIFMALPEEAHTDVAVCLSAHLIKLMSSDRSLVEMNSVIAAVGCCFDNFPIGVLAATISVLPALRLIKTCLKYCIMELSHSLPPAKKMEICHIVHSSLRTAVSLLQKCQTKVKELVYSERYCKEGYLVPDMIVNLAALLDMHCNLMPGSTDYSESDGI</sequence>
<protein>
    <submittedName>
        <fullName evidence="1">Uncharacterized protein</fullName>
    </submittedName>
</protein>
<dbReference type="Proteomes" id="UP000027135">
    <property type="component" value="Unassembled WGS sequence"/>
</dbReference>
<keyword evidence="2" id="KW-1185">Reference proteome</keyword>
<organism evidence="1 2">
    <name type="scientific">Zootermopsis nevadensis</name>
    <name type="common">Dampwood termite</name>
    <dbReference type="NCBI Taxonomy" id="136037"/>
    <lineage>
        <taxon>Eukaryota</taxon>
        <taxon>Metazoa</taxon>
        <taxon>Ecdysozoa</taxon>
        <taxon>Arthropoda</taxon>
        <taxon>Hexapoda</taxon>
        <taxon>Insecta</taxon>
        <taxon>Pterygota</taxon>
        <taxon>Neoptera</taxon>
        <taxon>Polyneoptera</taxon>
        <taxon>Dictyoptera</taxon>
        <taxon>Blattodea</taxon>
        <taxon>Blattoidea</taxon>
        <taxon>Termitoidae</taxon>
        <taxon>Termopsidae</taxon>
        <taxon>Zootermopsis</taxon>
    </lineage>
</organism>
<evidence type="ECO:0000313" key="2">
    <source>
        <dbReference type="Proteomes" id="UP000027135"/>
    </source>
</evidence>
<evidence type="ECO:0000313" key="1">
    <source>
        <dbReference type="EMBL" id="KDR11633.1"/>
    </source>
</evidence>
<dbReference type="AlphaFoldDB" id="A0A067R1W9"/>
<dbReference type="InParanoid" id="A0A067R1W9"/>
<proteinExistence type="predicted"/>
<reference evidence="1 2" key="1">
    <citation type="journal article" date="2014" name="Nat. Commun.">
        <title>Molecular traces of alternative social organization in a termite genome.</title>
        <authorList>
            <person name="Terrapon N."/>
            <person name="Li C."/>
            <person name="Robertson H.M."/>
            <person name="Ji L."/>
            <person name="Meng X."/>
            <person name="Booth W."/>
            <person name="Chen Z."/>
            <person name="Childers C.P."/>
            <person name="Glastad K.M."/>
            <person name="Gokhale K."/>
            <person name="Gowin J."/>
            <person name="Gronenberg W."/>
            <person name="Hermansen R.A."/>
            <person name="Hu H."/>
            <person name="Hunt B.G."/>
            <person name="Huylmans A.K."/>
            <person name="Khalil S.M."/>
            <person name="Mitchell R.D."/>
            <person name="Munoz-Torres M.C."/>
            <person name="Mustard J.A."/>
            <person name="Pan H."/>
            <person name="Reese J.T."/>
            <person name="Scharf M.E."/>
            <person name="Sun F."/>
            <person name="Vogel H."/>
            <person name="Xiao J."/>
            <person name="Yang W."/>
            <person name="Yang Z."/>
            <person name="Yang Z."/>
            <person name="Zhou J."/>
            <person name="Zhu J."/>
            <person name="Brent C.S."/>
            <person name="Elsik C.G."/>
            <person name="Goodisman M.A."/>
            <person name="Liberles D.A."/>
            <person name="Roe R.M."/>
            <person name="Vargo E.L."/>
            <person name="Vilcinskas A."/>
            <person name="Wang J."/>
            <person name="Bornberg-Bauer E."/>
            <person name="Korb J."/>
            <person name="Zhang G."/>
            <person name="Liebig J."/>
        </authorList>
    </citation>
    <scope>NUCLEOTIDE SEQUENCE [LARGE SCALE GENOMIC DNA]</scope>
    <source>
        <tissue evidence="1">Whole organism</tissue>
    </source>
</reference>
<dbReference type="STRING" id="136037.A0A067R1W9"/>
<accession>A0A067R1W9</accession>